<evidence type="ECO:0000313" key="2">
    <source>
        <dbReference type="EMBL" id="MDC5695870.1"/>
    </source>
</evidence>
<feature type="transmembrane region" description="Helical" evidence="1">
    <location>
        <begin position="157"/>
        <end position="184"/>
    </location>
</feature>
<evidence type="ECO:0008006" key="4">
    <source>
        <dbReference type="Google" id="ProtNLM"/>
    </source>
</evidence>
<organism evidence="2 3">
    <name type="scientific">Intrasporangium calvum</name>
    <dbReference type="NCBI Taxonomy" id="53358"/>
    <lineage>
        <taxon>Bacteria</taxon>
        <taxon>Bacillati</taxon>
        <taxon>Actinomycetota</taxon>
        <taxon>Actinomycetes</taxon>
        <taxon>Micrococcales</taxon>
        <taxon>Intrasporangiaceae</taxon>
        <taxon>Intrasporangium</taxon>
    </lineage>
</organism>
<proteinExistence type="predicted"/>
<protein>
    <recommendedName>
        <fullName evidence="4">Glycosyltransferase RgtA/B/C/D-like domain-containing protein</fullName>
    </recommendedName>
</protein>
<keyword evidence="1" id="KW-0812">Transmembrane</keyword>
<feature type="transmembrane region" description="Helical" evidence="1">
    <location>
        <begin position="362"/>
        <end position="380"/>
    </location>
</feature>
<sequence>MIAAGRAELARGLLGGCVTLAMTVLLLAPAFGPGHLLHRDFITVPSPSLTSRTWGWDGSPPRAVPLDAVTALLAPVLPTGMQQQIMLAASLVLSGCGVAWLLRRRGSAEVVVGAALATWSPYAAERLLLGQPPTLLAWSVLPWVLVAVRAKTRGWRWVGVVVLAALPATLTPFGGLTVASFAILAAWHMGRPSADLMRLAVSALLWCLPWLVPAIRGSHGAGDPDGARAFGVSVTGVDELVDILGGGGVWAAAADLPSRAGWPALTASGVLVMLAGLGVAALGHHRVPAMTALLGPPALVAALATAPGLALVTAAQSVPGVALFRDTHRVLGLSAFALSLLAPVGLGRLIRSPMGKGGALSVLAASGAAVGGVALAVLAASDAPRLLHQAYTRVTFVPSWESVVDTVGDGHALVLPWQPLRQTSWARGQVFLDPLPLALRGPSTSARDLTVRRGEAELVVGQADPAEASDWRNGKVDAASLARLGITHVVQWRDTPGVALQPTDGLLPVLTTREFQVWHVVDTARRSG</sequence>
<reference evidence="2 3" key="1">
    <citation type="submission" date="2022-11" db="EMBL/GenBank/DDBJ databases">
        <title>Anaerobic phenanthrene biodegradation by a DNRA strain PheN6.</title>
        <authorList>
            <person name="Zhang Z."/>
        </authorList>
    </citation>
    <scope>NUCLEOTIDE SEQUENCE [LARGE SCALE GENOMIC DNA]</scope>
    <source>
        <strain evidence="2 3">PheN6</strain>
    </source>
</reference>
<keyword evidence="1" id="KW-1133">Transmembrane helix</keyword>
<evidence type="ECO:0000256" key="1">
    <source>
        <dbReference type="SAM" id="Phobius"/>
    </source>
</evidence>
<feature type="transmembrane region" description="Helical" evidence="1">
    <location>
        <begin position="260"/>
        <end position="282"/>
    </location>
</feature>
<feature type="transmembrane region" description="Helical" evidence="1">
    <location>
        <begin position="85"/>
        <end position="102"/>
    </location>
</feature>
<feature type="transmembrane region" description="Helical" evidence="1">
    <location>
        <begin position="12"/>
        <end position="31"/>
    </location>
</feature>
<feature type="transmembrane region" description="Helical" evidence="1">
    <location>
        <begin position="294"/>
        <end position="318"/>
    </location>
</feature>
<evidence type="ECO:0000313" key="3">
    <source>
        <dbReference type="Proteomes" id="UP001150259"/>
    </source>
</evidence>
<dbReference type="Proteomes" id="UP001150259">
    <property type="component" value="Unassembled WGS sequence"/>
</dbReference>
<feature type="transmembrane region" description="Helical" evidence="1">
    <location>
        <begin position="196"/>
        <end position="215"/>
    </location>
</feature>
<gene>
    <name evidence="2" type="ORF">OO014_01260</name>
</gene>
<keyword evidence="3" id="KW-1185">Reference proteome</keyword>
<comment type="caution">
    <text evidence="2">The sequence shown here is derived from an EMBL/GenBank/DDBJ whole genome shotgun (WGS) entry which is preliminary data.</text>
</comment>
<name>A0ABT5GC65_9MICO</name>
<feature type="transmembrane region" description="Helical" evidence="1">
    <location>
        <begin position="330"/>
        <end position="350"/>
    </location>
</feature>
<keyword evidence="1" id="KW-0472">Membrane</keyword>
<dbReference type="RefSeq" id="WP_272460416.1">
    <property type="nucleotide sequence ID" value="NZ_JAPFQL010000003.1"/>
</dbReference>
<accession>A0ABT5GC65</accession>
<dbReference type="EMBL" id="JAPFQL010000003">
    <property type="protein sequence ID" value="MDC5695870.1"/>
    <property type="molecule type" value="Genomic_DNA"/>
</dbReference>